<dbReference type="AlphaFoldDB" id="A0A1F8F1X3"/>
<comment type="caution">
    <text evidence="1">The sequence shown here is derived from an EMBL/GenBank/DDBJ whole genome shotgun (WGS) entry which is preliminary data.</text>
</comment>
<reference evidence="1 2" key="1">
    <citation type="journal article" date="2016" name="Nat. Commun.">
        <title>Thousands of microbial genomes shed light on interconnected biogeochemical processes in an aquifer system.</title>
        <authorList>
            <person name="Anantharaman K."/>
            <person name="Brown C.T."/>
            <person name="Hug L.A."/>
            <person name="Sharon I."/>
            <person name="Castelle C.J."/>
            <person name="Probst A.J."/>
            <person name="Thomas B.C."/>
            <person name="Singh A."/>
            <person name="Wilkins M.J."/>
            <person name="Karaoz U."/>
            <person name="Brodie E.L."/>
            <person name="Williams K.H."/>
            <person name="Hubbard S.S."/>
            <person name="Banfield J.F."/>
        </authorList>
    </citation>
    <scope>NUCLEOTIDE SEQUENCE [LARGE SCALE GENOMIC DNA]</scope>
</reference>
<accession>A0A1F8F1X3</accession>
<protein>
    <submittedName>
        <fullName evidence="1">Uncharacterized protein</fullName>
    </submittedName>
</protein>
<dbReference type="EMBL" id="MGJN01000020">
    <property type="protein sequence ID" value="OGN06236.1"/>
    <property type="molecule type" value="Genomic_DNA"/>
</dbReference>
<gene>
    <name evidence="1" type="ORF">A3B86_03910</name>
</gene>
<name>A0A1F8F1X3_9BACT</name>
<proteinExistence type="predicted"/>
<dbReference type="Proteomes" id="UP000176834">
    <property type="component" value="Unassembled WGS sequence"/>
</dbReference>
<sequence>MLKKYLIAIIAVSITISLILTFKYDLILFSCSYKKYPNERLNCLVPYFKHLTQKTSAENAINTAKQFQKDGIINDCHLAAHIIGAENLRKNNFDAGKSFATCPMACIEGCYHGVMEEYMRKTGDTFDPGRLSKLCENISDNPLLKRQCIHGIGHGILRHNEIPLIEAIGLCQTFSDSFLKNTCLEGVFMQNINNILLDDEQTFIKKIPDLCKSVESLNDKGLENQCVSAIGEGIMFYTGHDLDKSKKICLTLPVKNQKQCILAAEAELKINRSVLD</sequence>
<organism evidence="1 2">
    <name type="scientific">Candidatus Yanofskybacteria bacterium RIFCSPHIGHO2_02_FULL_38_22b</name>
    <dbReference type="NCBI Taxonomy" id="1802673"/>
    <lineage>
        <taxon>Bacteria</taxon>
        <taxon>Candidatus Yanofskyibacteriota</taxon>
    </lineage>
</organism>
<evidence type="ECO:0000313" key="1">
    <source>
        <dbReference type="EMBL" id="OGN06236.1"/>
    </source>
</evidence>
<evidence type="ECO:0000313" key="2">
    <source>
        <dbReference type="Proteomes" id="UP000176834"/>
    </source>
</evidence>